<keyword evidence="7" id="KW-1185">Reference proteome</keyword>
<feature type="compositionally biased region" description="Basic and acidic residues" evidence="4">
    <location>
        <begin position="359"/>
        <end position="380"/>
    </location>
</feature>
<feature type="domain" description="Exonuclease" evidence="5">
    <location>
        <begin position="165"/>
        <end position="334"/>
    </location>
</feature>
<proteinExistence type="predicted"/>
<evidence type="ECO:0000313" key="6">
    <source>
        <dbReference type="EMBL" id="KAA8894759.1"/>
    </source>
</evidence>
<dbReference type="SUPFAM" id="SSF53098">
    <property type="entry name" value="Ribonuclease H-like"/>
    <property type="match status" value="1"/>
</dbReference>
<dbReference type="InterPro" id="IPR047021">
    <property type="entry name" value="REXO1/3/4-like"/>
</dbReference>
<evidence type="ECO:0000256" key="2">
    <source>
        <dbReference type="ARBA" id="ARBA00022801"/>
    </source>
</evidence>
<feature type="region of interest" description="Disordered" evidence="4">
    <location>
        <begin position="342"/>
        <end position="458"/>
    </location>
</feature>
<dbReference type="Gene3D" id="3.30.420.10">
    <property type="entry name" value="Ribonuclease H-like superfamily/Ribonuclease H"/>
    <property type="match status" value="1"/>
</dbReference>
<dbReference type="Proteomes" id="UP000326924">
    <property type="component" value="Unassembled WGS sequence"/>
</dbReference>
<keyword evidence="1" id="KW-0540">Nuclease</keyword>
<evidence type="ECO:0000256" key="4">
    <source>
        <dbReference type="SAM" id="MobiDB-lite"/>
    </source>
</evidence>
<evidence type="ECO:0000259" key="5">
    <source>
        <dbReference type="SMART" id="SM00479"/>
    </source>
</evidence>
<gene>
    <name evidence="6" type="ORF">FN846DRAFT_972701</name>
</gene>
<dbReference type="SMART" id="SM00479">
    <property type="entry name" value="EXOIII"/>
    <property type="match status" value="1"/>
</dbReference>
<organism evidence="6 7">
    <name type="scientific">Sphaerosporella brunnea</name>
    <dbReference type="NCBI Taxonomy" id="1250544"/>
    <lineage>
        <taxon>Eukaryota</taxon>
        <taxon>Fungi</taxon>
        <taxon>Dikarya</taxon>
        <taxon>Ascomycota</taxon>
        <taxon>Pezizomycotina</taxon>
        <taxon>Pezizomycetes</taxon>
        <taxon>Pezizales</taxon>
        <taxon>Pyronemataceae</taxon>
        <taxon>Sphaerosporella</taxon>
    </lineage>
</organism>
<feature type="compositionally biased region" description="Polar residues" evidence="4">
    <location>
        <begin position="418"/>
        <end position="428"/>
    </location>
</feature>
<comment type="caution">
    <text evidence="6">The sequence shown here is derived from an EMBL/GenBank/DDBJ whole genome shotgun (WGS) entry which is preliminary data.</text>
</comment>
<dbReference type="GO" id="GO:0005634">
    <property type="term" value="C:nucleus"/>
    <property type="evidence" value="ECO:0007669"/>
    <property type="project" value="TreeGrafter"/>
</dbReference>
<evidence type="ECO:0000256" key="3">
    <source>
        <dbReference type="ARBA" id="ARBA00022839"/>
    </source>
</evidence>
<keyword evidence="2" id="KW-0378">Hydrolase</keyword>
<dbReference type="Pfam" id="PF00929">
    <property type="entry name" value="RNase_T"/>
    <property type="match status" value="1"/>
</dbReference>
<evidence type="ECO:0000313" key="7">
    <source>
        <dbReference type="Proteomes" id="UP000326924"/>
    </source>
</evidence>
<dbReference type="GO" id="GO:0000027">
    <property type="term" value="P:ribosomal large subunit assembly"/>
    <property type="evidence" value="ECO:0007669"/>
    <property type="project" value="TreeGrafter"/>
</dbReference>
<name>A0A5J5EIC3_9PEZI</name>
<feature type="compositionally biased region" description="Basic and acidic residues" evidence="4">
    <location>
        <begin position="395"/>
        <end position="405"/>
    </location>
</feature>
<protein>
    <submittedName>
        <fullName evidence="6">Ribonuclease H-like domain-containing protein</fullName>
    </submittedName>
</protein>
<dbReference type="InterPro" id="IPR013520">
    <property type="entry name" value="Ribonucl_H"/>
</dbReference>
<keyword evidence="3" id="KW-0269">Exonuclease</keyword>
<reference evidence="6 7" key="1">
    <citation type="submission" date="2019-09" db="EMBL/GenBank/DDBJ databases">
        <title>Draft genome of the ectomycorrhizal ascomycete Sphaerosporella brunnea.</title>
        <authorList>
            <consortium name="DOE Joint Genome Institute"/>
            <person name="Benucci G.M."/>
            <person name="Marozzi G."/>
            <person name="Antonielli L."/>
            <person name="Sanchez S."/>
            <person name="Marco P."/>
            <person name="Wang X."/>
            <person name="Falini L.B."/>
            <person name="Barry K."/>
            <person name="Haridas S."/>
            <person name="Lipzen A."/>
            <person name="Labutti K."/>
            <person name="Grigoriev I.V."/>
            <person name="Murat C."/>
            <person name="Martin F."/>
            <person name="Albertini E."/>
            <person name="Donnini D."/>
            <person name="Bonito G."/>
        </authorList>
    </citation>
    <scope>NUCLEOTIDE SEQUENCE [LARGE SCALE GENOMIC DNA]</scope>
    <source>
        <strain evidence="6 7">Sb_GMNB300</strain>
    </source>
</reference>
<dbReference type="PANTHER" id="PTHR12801:SF114">
    <property type="entry name" value="EXONUCLEASE, PUTATIVE (AFU_ORTHOLOGUE AFUA_7G00870)-RELATED"/>
    <property type="match status" value="1"/>
</dbReference>
<feature type="compositionally biased region" description="Basic and acidic residues" evidence="4">
    <location>
        <begin position="430"/>
        <end position="458"/>
    </location>
</feature>
<dbReference type="InterPro" id="IPR012337">
    <property type="entry name" value="RNaseH-like_sf"/>
</dbReference>
<sequence length="458" mass="51312">MQPYLAPRMRLRSPLLARLCTARRKYPIIREGRMCASPRSERWVSGDSSHTRALAVLGVRNASTAAGSTALQQAHTVANGTTGYSKPPGTEAAGWDKFRLGNNDWSLIPVSRQPKALKVLKSLCHTRQDLRNHRYPGFKSPDRWWAKYRDYEPLPPPCDGAPKRRAVALDCEMAVIRGGGRAVVLLCAVDYLTGEILINTLVHPSKKVLDWRTRFSGVTPQAMAAATALGKTLDGWKGARSELWKHVDMDTILVGHALHNDLDVLRIIDPRVVDSSILTSNAVGLNSRLWGLKSLCAEFLGIDIQSNGKLGHDCAEDALAAREVVLWCSQNPRELAHWGRIAKEREELNTPGKGKKKKPEGNKKKGPEREREKRQIREQINKGQTLGMGRNCKKAGKEENRQEREKKKKHKKDRESKCQTLGMGNNCNKAGKEEKRQEREKKGKHKEDKANKRSEIGS</sequence>
<dbReference type="OrthoDB" id="16516at2759"/>
<dbReference type="FunCoup" id="A0A5J5EIC3">
    <property type="interactions" value="77"/>
</dbReference>
<dbReference type="GO" id="GO:0003676">
    <property type="term" value="F:nucleic acid binding"/>
    <property type="evidence" value="ECO:0007669"/>
    <property type="project" value="InterPro"/>
</dbReference>
<dbReference type="EMBL" id="VXIS01000313">
    <property type="protein sequence ID" value="KAA8894759.1"/>
    <property type="molecule type" value="Genomic_DNA"/>
</dbReference>
<dbReference type="InterPro" id="IPR036397">
    <property type="entry name" value="RNaseH_sf"/>
</dbReference>
<dbReference type="InParanoid" id="A0A5J5EIC3"/>
<evidence type="ECO:0000256" key="1">
    <source>
        <dbReference type="ARBA" id="ARBA00022722"/>
    </source>
</evidence>
<accession>A0A5J5EIC3</accession>
<dbReference type="AlphaFoldDB" id="A0A5J5EIC3"/>
<dbReference type="CDD" id="cd06137">
    <property type="entry name" value="DEDDh_RNase"/>
    <property type="match status" value="1"/>
</dbReference>
<dbReference type="GO" id="GO:0004527">
    <property type="term" value="F:exonuclease activity"/>
    <property type="evidence" value="ECO:0007669"/>
    <property type="project" value="UniProtKB-KW"/>
</dbReference>
<dbReference type="GO" id="GO:0006364">
    <property type="term" value="P:rRNA processing"/>
    <property type="evidence" value="ECO:0007669"/>
    <property type="project" value="TreeGrafter"/>
</dbReference>
<dbReference type="PANTHER" id="PTHR12801">
    <property type="entry name" value="RNA EXONUCLEASE REXO1 / RECO3 FAMILY MEMBER-RELATED"/>
    <property type="match status" value="1"/>
</dbReference>